<feature type="signal peptide" evidence="8">
    <location>
        <begin position="1"/>
        <end position="17"/>
    </location>
</feature>
<dbReference type="GO" id="GO:0016042">
    <property type="term" value="P:lipid catabolic process"/>
    <property type="evidence" value="ECO:0007669"/>
    <property type="project" value="UniProtKB-KW"/>
</dbReference>
<evidence type="ECO:0000256" key="4">
    <source>
        <dbReference type="ARBA" id="ARBA00023098"/>
    </source>
</evidence>
<dbReference type="InterPro" id="IPR025483">
    <property type="entry name" value="Lipase_euk"/>
</dbReference>
<keyword evidence="5" id="KW-0325">Glycoprotein</keyword>
<evidence type="ECO:0000313" key="10">
    <source>
        <dbReference type="Ensembl" id="ENSSPUP00000024996.1"/>
    </source>
</evidence>
<evidence type="ECO:0000256" key="8">
    <source>
        <dbReference type="SAM" id="SignalP"/>
    </source>
</evidence>
<feature type="active site" description="Charge relay system" evidence="7">
    <location>
        <position position="324"/>
    </location>
</feature>
<feature type="domain" description="AB hydrolase-1" evidence="9">
    <location>
        <begin position="63"/>
        <end position="359"/>
    </location>
</feature>
<evidence type="ECO:0000256" key="3">
    <source>
        <dbReference type="ARBA" id="ARBA00022963"/>
    </source>
</evidence>
<sequence>MWWLLMVAYLLQGILHSEEFTEIIQYNGYPSEEYFVETEDGYILAIYRIPYGRNNCGRPKTAVFLQHAVLGDATHWISNLSNNSLGFILADAGYDVWLGNSRGNTWSTKHKTTDPQEQKFWEFSFDEMGKYDLPAAVYFILNKTEQEQMYYVAHSEGTATGFVALSTRTELAQKIKMFFALAPVATITFAQTPMVKMATLPETLLRVMFGSKGVFHQNKVLKRPLTLLCTNQQTFCASVLSFVTGSNMKNMNMSQMDMYVAHSPAGTSVQNALHWRQILFAKQFQAFNYGSPEKNMEKYNQRTPPLYKIEEVKIPVAAWSGGQDLFADPKDMNMLLSRIANLTYHEHFPEWQHLDFIWGLDATERMYMKIIDLMKKYP</sequence>
<feature type="active site" description="Charge relay system" evidence="7">
    <location>
        <position position="353"/>
    </location>
</feature>
<comment type="similarity">
    <text evidence="1 6">Belongs to the AB hydrolase superfamily. Lipase family.</text>
</comment>
<dbReference type="Gene3D" id="3.40.50.1820">
    <property type="entry name" value="alpha/beta hydrolase"/>
    <property type="match status" value="1"/>
</dbReference>
<evidence type="ECO:0000256" key="7">
    <source>
        <dbReference type="PIRSR" id="PIRSR000862-1"/>
    </source>
</evidence>
<reference evidence="10" key="1">
    <citation type="submission" date="2025-08" db="UniProtKB">
        <authorList>
            <consortium name="Ensembl"/>
        </authorList>
    </citation>
    <scope>IDENTIFICATION</scope>
</reference>
<reference evidence="10" key="2">
    <citation type="submission" date="2025-09" db="UniProtKB">
        <authorList>
            <consortium name="Ensembl"/>
        </authorList>
    </citation>
    <scope>IDENTIFICATION</scope>
</reference>
<dbReference type="GO" id="GO:0016788">
    <property type="term" value="F:hydrolase activity, acting on ester bonds"/>
    <property type="evidence" value="ECO:0007669"/>
    <property type="project" value="InterPro"/>
</dbReference>
<evidence type="ECO:0000313" key="11">
    <source>
        <dbReference type="Proteomes" id="UP000694392"/>
    </source>
</evidence>
<feature type="active site" description="Nucleophile" evidence="7">
    <location>
        <position position="155"/>
    </location>
</feature>
<protein>
    <recommendedName>
        <fullName evidence="6">Lipase</fullName>
    </recommendedName>
</protein>
<evidence type="ECO:0000256" key="5">
    <source>
        <dbReference type="ARBA" id="ARBA00023180"/>
    </source>
</evidence>
<dbReference type="PIRSF" id="PIRSF000862">
    <property type="entry name" value="Steryl_ester_lip"/>
    <property type="match status" value="1"/>
</dbReference>
<evidence type="ECO:0000256" key="6">
    <source>
        <dbReference type="PIRNR" id="PIRNR000862"/>
    </source>
</evidence>
<accession>A0A8D0HPB3</accession>
<dbReference type="SUPFAM" id="SSF53474">
    <property type="entry name" value="alpha/beta-Hydrolases"/>
    <property type="match status" value="1"/>
</dbReference>
<organism evidence="10 11">
    <name type="scientific">Sphenodon punctatus</name>
    <name type="common">Tuatara</name>
    <name type="synonym">Hatteria punctata</name>
    <dbReference type="NCBI Taxonomy" id="8508"/>
    <lineage>
        <taxon>Eukaryota</taxon>
        <taxon>Metazoa</taxon>
        <taxon>Chordata</taxon>
        <taxon>Craniata</taxon>
        <taxon>Vertebrata</taxon>
        <taxon>Euteleostomi</taxon>
        <taxon>Lepidosauria</taxon>
        <taxon>Sphenodontia</taxon>
        <taxon>Sphenodontidae</taxon>
        <taxon>Sphenodon</taxon>
    </lineage>
</organism>
<proteinExistence type="inferred from homology"/>
<dbReference type="FunFam" id="3.40.50.1820:FF:000012">
    <property type="entry name" value="Lipase"/>
    <property type="match status" value="1"/>
</dbReference>
<dbReference type="Proteomes" id="UP000694392">
    <property type="component" value="Unplaced"/>
</dbReference>
<evidence type="ECO:0000256" key="1">
    <source>
        <dbReference type="ARBA" id="ARBA00010701"/>
    </source>
</evidence>
<dbReference type="Ensembl" id="ENSSPUT00000026681.1">
    <property type="protein sequence ID" value="ENSSPUP00000024996.1"/>
    <property type="gene ID" value="ENSSPUG00000019158.1"/>
</dbReference>
<dbReference type="PANTHER" id="PTHR11005">
    <property type="entry name" value="LYSOSOMAL ACID LIPASE-RELATED"/>
    <property type="match status" value="1"/>
</dbReference>
<name>A0A8D0HPB3_SPHPU</name>
<evidence type="ECO:0000256" key="2">
    <source>
        <dbReference type="ARBA" id="ARBA00022729"/>
    </source>
</evidence>
<keyword evidence="6" id="KW-0378">Hydrolase</keyword>
<keyword evidence="4" id="KW-0443">Lipid metabolism</keyword>
<dbReference type="AlphaFoldDB" id="A0A8D0HPB3"/>
<dbReference type="OMA" id="GTMHQIG"/>
<keyword evidence="11" id="KW-1185">Reference proteome</keyword>
<evidence type="ECO:0000259" key="9">
    <source>
        <dbReference type="Pfam" id="PF00561"/>
    </source>
</evidence>
<dbReference type="InterPro" id="IPR000073">
    <property type="entry name" value="AB_hydrolase_1"/>
</dbReference>
<keyword evidence="3 6" id="KW-0442">Lipid degradation</keyword>
<keyword evidence="2 8" id="KW-0732">Signal</keyword>
<dbReference type="GeneTree" id="ENSGT00940000156860"/>
<dbReference type="Pfam" id="PF00561">
    <property type="entry name" value="Abhydrolase_1"/>
    <property type="match status" value="1"/>
</dbReference>
<dbReference type="InterPro" id="IPR029058">
    <property type="entry name" value="AB_hydrolase_fold"/>
</dbReference>
<feature type="chain" id="PRO_5034194629" description="Lipase" evidence="8">
    <location>
        <begin position="18"/>
        <end position="378"/>
    </location>
</feature>